<reference evidence="5" key="1">
    <citation type="submission" date="2012-02" db="EMBL/GenBank/DDBJ databases">
        <title>Complete sequence of Desulfitobacterium dichloroeliminans LMG P-21439.</title>
        <authorList>
            <person name="Lucas S."/>
            <person name="Han J."/>
            <person name="Lapidus A."/>
            <person name="Cheng J.-F."/>
            <person name="Goodwin L."/>
            <person name="Pitluck S."/>
            <person name="Peters L."/>
            <person name="Ovchinnikova G."/>
            <person name="Teshima H."/>
            <person name="Detter J.C."/>
            <person name="Han C."/>
            <person name="Tapia R."/>
            <person name="Land M."/>
            <person name="Hauser L."/>
            <person name="Kyrpides N."/>
            <person name="Ivanova N."/>
            <person name="Pagani I."/>
            <person name="Kruse T."/>
            <person name="de Vos W.M."/>
            <person name="Boon N."/>
            <person name="Smidt H."/>
            <person name="Woyke T."/>
        </authorList>
    </citation>
    <scope>NUCLEOTIDE SEQUENCE [LARGE SCALE GENOMIC DNA]</scope>
    <source>
        <strain evidence="5">LMG P-21439 / DCA1</strain>
    </source>
</reference>
<evidence type="ECO:0000313" key="5">
    <source>
        <dbReference type="Proteomes" id="UP000010797"/>
    </source>
</evidence>
<dbReference type="EC" id="3.4.23.-" evidence="1"/>
<feature type="transmembrane region" description="Helical" evidence="3">
    <location>
        <begin position="61"/>
        <end position="80"/>
    </location>
</feature>
<keyword evidence="1 3" id="KW-0472">Membrane</keyword>
<feature type="transmembrane region" description="Helical" evidence="3">
    <location>
        <begin position="12"/>
        <end position="29"/>
    </location>
</feature>
<dbReference type="EMBL" id="CP003344">
    <property type="protein sequence ID" value="AGA70211.1"/>
    <property type="molecule type" value="Genomic_DNA"/>
</dbReference>
<organism evidence="4 5">
    <name type="scientific">Desulfitobacterium dichloroeliminans (strain LMG P-21439 / DCA1)</name>
    <dbReference type="NCBI Taxonomy" id="871963"/>
    <lineage>
        <taxon>Bacteria</taxon>
        <taxon>Bacillati</taxon>
        <taxon>Bacillota</taxon>
        <taxon>Clostridia</taxon>
        <taxon>Eubacteriales</taxon>
        <taxon>Desulfitobacteriaceae</taxon>
        <taxon>Desulfitobacterium</taxon>
    </lineage>
</organism>
<dbReference type="AlphaFoldDB" id="L0FC29"/>
<evidence type="ECO:0000256" key="3">
    <source>
        <dbReference type="SAM" id="Phobius"/>
    </source>
</evidence>
<dbReference type="OrthoDB" id="2690199at2"/>
<comment type="subcellular location">
    <subcellularLocation>
        <location evidence="1">Cell membrane</location>
    </subcellularLocation>
</comment>
<dbReference type="PIRSF" id="PIRSF018571">
    <property type="entry name" value="SpoIIGA"/>
    <property type="match status" value="1"/>
</dbReference>
<keyword evidence="1" id="KW-0378">Hydrolase</keyword>
<gene>
    <name evidence="4" type="ordered locus">Desdi_2799</name>
</gene>
<dbReference type="GO" id="GO:0030435">
    <property type="term" value="P:sporulation resulting in formation of a cellular spore"/>
    <property type="evidence" value="ECO:0007669"/>
    <property type="project" value="UniProtKB-KW"/>
</dbReference>
<evidence type="ECO:0000256" key="1">
    <source>
        <dbReference type="PIRNR" id="PIRNR018571"/>
    </source>
</evidence>
<dbReference type="GO" id="GO:0004190">
    <property type="term" value="F:aspartic-type endopeptidase activity"/>
    <property type="evidence" value="ECO:0007669"/>
    <property type="project" value="UniProtKB-KW"/>
</dbReference>
<dbReference type="HOGENOM" id="CLU_059158_0_0_9"/>
<keyword evidence="1" id="KW-0749">Sporulation</keyword>
<dbReference type="eggNOG" id="ENOG50301AF">
    <property type="taxonomic scope" value="Bacteria"/>
</dbReference>
<feature type="active site" evidence="2">
    <location>
        <position position="180"/>
    </location>
</feature>
<comment type="function">
    <text evidence="1">Probable aspartic protease that is responsible for the proteolytic cleavage of the RNA polymerase sigma E factor (SigE/spoIIGB) to yield the active peptide in the mother cell during sporulation. Responds to a signal from the forespore that is triggered by the extracellular signal protein SpoIIR.</text>
</comment>
<keyword evidence="3" id="KW-1133">Transmembrane helix</keyword>
<dbReference type="RefSeq" id="WP_015263177.1">
    <property type="nucleotide sequence ID" value="NC_019903.1"/>
</dbReference>
<keyword evidence="1" id="KW-0064">Aspartyl protease</keyword>
<proteinExistence type="inferred from homology"/>
<dbReference type="STRING" id="871963.Desdi_2799"/>
<dbReference type="GO" id="GO:0030436">
    <property type="term" value="P:asexual sporulation"/>
    <property type="evidence" value="ECO:0007669"/>
    <property type="project" value="InterPro"/>
</dbReference>
<dbReference type="InterPro" id="IPR005081">
    <property type="entry name" value="SpoIIGA"/>
</dbReference>
<sequence length="304" mass="33917">MERYLDLDLVVNGSMDALLIILAARLLNLPLRGKRIAAGVMAGEIPVILSAYAPASFVFELSKFLVPWLMIGLAFSYRGIRPYLKTLLLFWIVSAGLGGLVYALWGWVSFDGILGSSLRLGLKNLWILPLGAGLWWVSQKYWHRILGSSAQTRATLYDLQIDLSKEMGKAGSITVRALLDTGNQLRDPLTGNPVILVEEEIAAAVMPEELLPALQGAWRDLEDPWPWLWQSDSSWIKYFVFIPYQGVGHKSWLLGIRPYKVVCTSMSEPKEMKATLALVQHGLSSDRTYQALLHPEHVRGAEEG</sequence>
<keyword evidence="5" id="KW-1185">Reference proteome</keyword>
<name>L0FC29_DESDL</name>
<dbReference type="Proteomes" id="UP000010797">
    <property type="component" value="Chromosome"/>
</dbReference>
<evidence type="ECO:0000256" key="2">
    <source>
        <dbReference type="PIRSR" id="PIRSR018571-1"/>
    </source>
</evidence>
<dbReference type="KEGG" id="ddl:Desdi_2799"/>
<dbReference type="GO" id="GO:0005886">
    <property type="term" value="C:plasma membrane"/>
    <property type="evidence" value="ECO:0007669"/>
    <property type="project" value="UniProtKB-SubCell"/>
</dbReference>
<dbReference type="Pfam" id="PF03419">
    <property type="entry name" value="Peptidase_U4"/>
    <property type="match status" value="1"/>
</dbReference>
<accession>L0FC29</accession>
<feature type="transmembrane region" description="Helical" evidence="3">
    <location>
        <begin position="36"/>
        <end position="55"/>
    </location>
</feature>
<comment type="similarity">
    <text evidence="1">Belongs to the peptidase U4 family.</text>
</comment>
<keyword evidence="1" id="KW-0645">Protease</keyword>
<dbReference type="GO" id="GO:0006508">
    <property type="term" value="P:proteolysis"/>
    <property type="evidence" value="ECO:0007669"/>
    <property type="project" value="UniProtKB-KW"/>
</dbReference>
<evidence type="ECO:0000313" key="4">
    <source>
        <dbReference type="EMBL" id="AGA70211.1"/>
    </source>
</evidence>
<keyword evidence="1" id="KW-1003">Cell membrane</keyword>
<feature type="transmembrane region" description="Helical" evidence="3">
    <location>
        <begin position="87"/>
        <end position="108"/>
    </location>
</feature>
<protein>
    <recommendedName>
        <fullName evidence="1">Sporulation sigma-E factor-processing peptidase</fullName>
        <ecNumber evidence="1">3.4.23.-</ecNumber>
    </recommendedName>
    <alternativeName>
        <fullName evidence="1">Membrane-associated aspartic protease</fullName>
    </alternativeName>
    <alternativeName>
        <fullName evidence="1">Stage II sporulation protein GA</fullName>
    </alternativeName>
</protein>
<keyword evidence="3" id="KW-0812">Transmembrane</keyword>